<dbReference type="GO" id="GO:0016757">
    <property type="term" value="F:glycosyltransferase activity"/>
    <property type="evidence" value="ECO:0007669"/>
    <property type="project" value="InterPro"/>
</dbReference>
<evidence type="ECO:0000313" key="4">
    <source>
        <dbReference type="Proteomes" id="UP000577362"/>
    </source>
</evidence>
<dbReference type="PANTHER" id="PTHR12526">
    <property type="entry name" value="GLYCOSYLTRANSFERASE"/>
    <property type="match status" value="1"/>
</dbReference>
<dbReference type="InterPro" id="IPR028098">
    <property type="entry name" value="Glyco_trans_4-like_N"/>
</dbReference>
<comment type="caution">
    <text evidence="3">The sequence shown here is derived from an EMBL/GenBank/DDBJ whole genome shotgun (WGS) entry which is preliminary data.</text>
</comment>
<organism evidence="3 4">
    <name type="scientific">Chelatococcus caeni</name>
    <dbReference type="NCBI Taxonomy" id="1348468"/>
    <lineage>
        <taxon>Bacteria</taxon>
        <taxon>Pseudomonadati</taxon>
        <taxon>Pseudomonadota</taxon>
        <taxon>Alphaproteobacteria</taxon>
        <taxon>Hyphomicrobiales</taxon>
        <taxon>Chelatococcaceae</taxon>
        <taxon>Chelatococcus</taxon>
    </lineage>
</organism>
<reference evidence="3 4" key="1">
    <citation type="submission" date="2020-08" db="EMBL/GenBank/DDBJ databases">
        <title>Genomic Encyclopedia of Type Strains, Phase IV (KMG-IV): sequencing the most valuable type-strain genomes for metagenomic binning, comparative biology and taxonomic classification.</title>
        <authorList>
            <person name="Goeker M."/>
        </authorList>
    </citation>
    <scope>NUCLEOTIDE SEQUENCE [LARGE SCALE GENOMIC DNA]</scope>
    <source>
        <strain evidence="3 4">DSM 103737</strain>
    </source>
</reference>
<accession>A0A840BWI1</accession>
<feature type="domain" description="Glycosyl transferase family 1" evidence="1">
    <location>
        <begin position="181"/>
        <end position="337"/>
    </location>
</feature>
<dbReference type="Gene3D" id="3.40.50.2000">
    <property type="entry name" value="Glycogen Phosphorylase B"/>
    <property type="match status" value="2"/>
</dbReference>
<dbReference type="Pfam" id="PF13579">
    <property type="entry name" value="Glyco_trans_4_4"/>
    <property type="match status" value="1"/>
</dbReference>
<evidence type="ECO:0000313" key="3">
    <source>
        <dbReference type="EMBL" id="MBB4017861.1"/>
    </source>
</evidence>
<dbReference type="AlphaFoldDB" id="A0A840BWI1"/>
<proteinExistence type="predicted"/>
<dbReference type="Proteomes" id="UP000577362">
    <property type="component" value="Unassembled WGS sequence"/>
</dbReference>
<keyword evidence="4" id="KW-1185">Reference proteome</keyword>
<dbReference type="EMBL" id="JACIEN010000003">
    <property type="protein sequence ID" value="MBB4017861.1"/>
    <property type="molecule type" value="Genomic_DNA"/>
</dbReference>
<name>A0A840BWI1_9HYPH</name>
<dbReference type="CDD" id="cd03801">
    <property type="entry name" value="GT4_PimA-like"/>
    <property type="match status" value="1"/>
</dbReference>
<feature type="domain" description="Glycosyltransferase subfamily 4-like N-terminal" evidence="2">
    <location>
        <begin position="33"/>
        <end position="168"/>
    </location>
</feature>
<keyword evidence="3" id="KW-0808">Transferase</keyword>
<evidence type="ECO:0000259" key="2">
    <source>
        <dbReference type="Pfam" id="PF13579"/>
    </source>
</evidence>
<evidence type="ECO:0000259" key="1">
    <source>
        <dbReference type="Pfam" id="PF00534"/>
    </source>
</evidence>
<dbReference type="Pfam" id="PF00534">
    <property type="entry name" value="Glycos_transf_1"/>
    <property type="match status" value="1"/>
</dbReference>
<sequence>MTATAAGPALTVVVTRLGIDGGMDRVVEAMAAALADRGEDDVQLVCVTTRGRLGKLLSPLVFAGALARCLVLGLSGRADVAHLNLATRGSVLRKALMERVLSLAGVPVVVHLHGANFDDYYAACGPLMQAAIRGLFRRAACVVVLGSHWQDFVTRIAGPEVMTAIVYNAVPRVAAATEREDGNVHLVVLGEVGERKGTDVLLDALSLLRGRGIGGWRCTIAGNGAVERFRARAESLGLSGLVTFPGWLDAGAAKMLAGRADVVVLPSRAENLPMSIVEAMAAGKPVVATPVGAVAEILHDGVEGRLVPVGDAAALADALAGLIGDREARRRMGEAAAARHAADLDSGVFIERLVAVWRKAAGRAA</sequence>
<dbReference type="SUPFAM" id="SSF53756">
    <property type="entry name" value="UDP-Glycosyltransferase/glycogen phosphorylase"/>
    <property type="match status" value="1"/>
</dbReference>
<dbReference type="InterPro" id="IPR001296">
    <property type="entry name" value="Glyco_trans_1"/>
</dbReference>
<gene>
    <name evidence="3" type="ORF">GGR16_002895</name>
</gene>
<protein>
    <submittedName>
        <fullName evidence="3">Glycosyltransferase involved in cell wall biosynthesis</fullName>
    </submittedName>
</protein>
<dbReference type="RefSeq" id="WP_019401016.1">
    <property type="nucleotide sequence ID" value="NZ_JACIEN010000003.1"/>
</dbReference>
<dbReference type="PANTHER" id="PTHR12526:SF631">
    <property type="entry name" value="BLL6306 PROTEIN"/>
    <property type="match status" value="1"/>
</dbReference>